<dbReference type="Gene3D" id="1.10.10.60">
    <property type="entry name" value="Homeodomain-like"/>
    <property type="match status" value="2"/>
</dbReference>
<dbReference type="PANTHER" id="PTHR43280:SF2">
    <property type="entry name" value="HTH-TYPE TRANSCRIPTIONAL REGULATOR EXSA"/>
    <property type="match status" value="1"/>
</dbReference>
<keyword evidence="3" id="KW-0804">Transcription</keyword>
<keyword evidence="1" id="KW-0805">Transcription regulation</keyword>
<evidence type="ECO:0000313" key="5">
    <source>
        <dbReference type="EMBL" id="MBB6130410.1"/>
    </source>
</evidence>
<dbReference type="EMBL" id="JACHCA010000015">
    <property type="protein sequence ID" value="MBB6130410.1"/>
    <property type="molecule type" value="Genomic_DNA"/>
</dbReference>
<dbReference type="PROSITE" id="PS01124">
    <property type="entry name" value="HTH_ARAC_FAMILY_2"/>
    <property type="match status" value="1"/>
</dbReference>
<dbReference type="Proteomes" id="UP000548326">
    <property type="component" value="Unassembled WGS sequence"/>
</dbReference>
<gene>
    <name evidence="5" type="ORF">HDF22_004550</name>
</gene>
<protein>
    <submittedName>
        <fullName evidence="5">AraC-like DNA-binding protein</fullName>
    </submittedName>
</protein>
<dbReference type="GO" id="GO:0003700">
    <property type="term" value="F:DNA-binding transcription factor activity"/>
    <property type="evidence" value="ECO:0007669"/>
    <property type="project" value="InterPro"/>
</dbReference>
<evidence type="ECO:0000256" key="3">
    <source>
        <dbReference type="ARBA" id="ARBA00023163"/>
    </source>
</evidence>
<dbReference type="AlphaFoldDB" id="A0A841JHL4"/>
<organism evidence="5 6">
    <name type="scientific">Mucilaginibacter lappiensis</name>
    <dbReference type="NCBI Taxonomy" id="354630"/>
    <lineage>
        <taxon>Bacteria</taxon>
        <taxon>Pseudomonadati</taxon>
        <taxon>Bacteroidota</taxon>
        <taxon>Sphingobacteriia</taxon>
        <taxon>Sphingobacteriales</taxon>
        <taxon>Sphingobacteriaceae</taxon>
        <taxon>Mucilaginibacter</taxon>
    </lineage>
</organism>
<accession>A0A841JHL4</accession>
<evidence type="ECO:0000259" key="4">
    <source>
        <dbReference type="PROSITE" id="PS01124"/>
    </source>
</evidence>
<dbReference type="PANTHER" id="PTHR43280">
    <property type="entry name" value="ARAC-FAMILY TRANSCRIPTIONAL REGULATOR"/>
    <property type="match status" value="1"/>
</dbReference>
<proteinExistence type="predicted"/>
<dbReference type="Pfam" id="PF12833">
    <property type="entry name" value="HTH_18"/>
    <property type="match status" value="1"/>
</dbReference>
<dbReference type="RefSeq" id="WP_183589223.1">
    <property type="nucleotide sequence ID" value="NZ_JACHCA010000015.1"/>
</dbReference>
<evidence type="ECO:0000256" key="2">
    <source>
        <dbReference type="ARBA" id="ARBA00023125"/>
    </source>
</evidence>
<evidence type="ECO:0000256" key="1">
    <source>
        <dbReference type="ARBA" id="ARBA00023015"/>
    </source>
</evidence>
<dbReference type="SMART" id="SM00342">
    <property type="entry name" value="HTH_ARAC"/>
    <property type="match status" value="1"/>
</dbReference>
<dbReference type="InterPro" id="IPR018060">
    <property type="entry name" value="HTH_AraC"/>
</dbReference>
<feature type="domain" description="HTH araC/xylS-type" evidence="4">
    <location>
        <begin position="190"/>
        <end position="288"/>
    </location>
</feature>
<evidence type="ECO:0000313" key="6">
    <source>
        <dbReference type="Proteomes" id="UP000548326"/>
    </source>
</evidence>
<name>A0A841JHL4_9SPHI</name>
<sequence length="289" mass="34302">MMDYSKTLRNNNKIYSRTSSQKQNQQYSSDFSLRFVFAGNERYDIGKRHLSIYPDSFLILNRGTQYSTDTDSDIPVQSFSISFDQQFLQDFKECWVLGDSHLSVKSIYKGKQFQEFDETIYPFTGDIMHNVYHLKQYLDNGQHDELLINEYLHHCLINYFSIYNEEIFKKAEKLHFLNASTKIEILRRLNRAKEYLYSNYNQNISLEDLAEHSCLSVNHLLRTFKQAFNLTPHQFLIQLRLKRAQLLLKSTAYPINEVVNLIGFECPSSFIRLFKTHYKITPLKYRQTA</sequence>
<reference evidence="5 6" key="1">
    <citation type="submission" date="2020-08" db="EMBL/GenBank/DDBJ databases">
        <title>Genomic Encyclopedia of Type Strains, Phase IV (KMG-V): Genome sequencing to study the core and pangenomes of soil and plant-associated prokaryotes.</title>
        <authorList>
            <person name="Whitman W."/>
        </authorList>
    </citation>
    <scope>NUCLEOTIDE SEQUENCE [LARGE SCALE GENOMIC DNA]</scope>
    <source>
        <strain evidence="5 6">MP601</strain>
    </source>
</reference>
<keyword evidence="2 5" id="KW-0238">DNA-binding</keyword>
<dbReference type="SUPFAM" id="SSF46689">
    <property type="entry name" value="Homeodomain-like"/>
    <property type="match status" value="2"/>
</dbReference>
<dbReference type="InterPro" id="IPR009057">
    <property type="entry name" value="Homeodomain-like_sf"/>
</dbReference>
<comment type="caution">
    <text evidence="5">The sequence shown here is derived from an EMBL/GenBank/DDBJ whole genome shotgun (WGS) entry which is preliminary data.</text>
</comment>
<dbReference type="GO" id="GO:0043565">
    <property type="term" value="F:sequence-specific DNA binding"/>
    <property type="evidence" value="ECO:0007669"/>
    <property type="project" value="InterPro"/>
</dbReference>